<dbReference type="EMBL" id="CAXAMN010003392">
    <property type="protein sequence ID" value="CAK9004445.1"/>
    <property type="molecule type" value="Genomic_DNA"/>
</dbReference>
<dbReference type="EMBL" id="CAXAMN010003381">
    <property type="protein sequence ID" value="CAK9004410.1"/>
    <property type="molecule type" value="Genomic_DNA"/>
</dbReference>
<proteinExistence type="predicted"/>
<sequence>MRESFPELVWSQSGKPTKVCLGPRGQREDWDRFKSVCPSIVEAVEQLLHSFSDQKVEVTFGDVLDYGPGHLLGWHQDSMDLTRHLFTVVLTLASEGSGRCEWGGGRLLKMARSFRRLYHRRCRRSATLPFMASLATMNLRIESFGMKVAVWH</sequence>
<dbReference type="Proteomes" id="UP001642484">
    <property type="component" value="Unassembled WGS sequence"/>
</dbReference>
<protein>
    <submittedName>
        <fullName evidence="2">Uncharacterized protein</fullName>
    </submittedName>
</protein>
<gene>
    <name evidence="1" type="ORF">CCMP2556_LOCUS7676</name>
    <name evidence="2" type="ORF">CCMP2556_LOCUS7685</name>
</gene>
<name>A0ABP0IPC3_9DINO</name>
<comment type="caution">
    <text evidence="2">The sequence shown here is derived from an EMBL/GenBank/DDBJ whole genome shotgun (WGS) entry which is preliminary data.</text>
</comment>
<evidence type="ECO:0000313" key="1">
    <source>
        <dbReference type="EMBL" id="CAK9004410.1"/>
    </source>
</evidence>
<dbReference type="EMBL" id="CAXAMN010003381">
    <property type="protein sequence ID" value="CAK9004411.1"/>
    <property type="molecule type" value="Genomic_DNA"/>
</dbReference>
<keyword evidence="3" id="KW-1185">Reference proteome</keyword>
<evidence type="ECO:0000313" key="3">
    <source>
        <dbReference type="Proteomes" id="UP001642484"/>
    </source>
</evidence>
<organism evidence="2 3">
    <name type="scientific">Durusdinium trenchii</name>
    <dbReference type="NCBI Taxonomy" id="1381693"/>
    <lineage>
        <taxon>Eukaryota</taxon>
        <taxon>Sar</taxon>
        <taxon>Alveolata</taxon>
        <taxon>Dinophyceae</taxon>
        <taxon>Suessiales</taxon>
        <taxon>Symbiodiniaceae</taxon>
        <taxon>Durusdinium</taxon>
    </lineage>
</organism>
<accession>A0ABP0IPC3</accession>
<reference evidence="2 3" key="1">
    <citation type="submission" date="2024-02" db="EMBL/GenBank/DDBJ databases">
        <authorList>
            <person name="Chen Y."/>
            <person name="Shah S."/>
            <person name="Dougan E. K."/>
            <person name="Thang M."/>
            <person name="Chan C."/>
        </authorList>
    </citation>
    <scope>NUCLEOTIDE SEQUENCE [LARGE SCALE GENOMIC DNA]</scope>
</reference>
<evidence type="ECO:0000313" key="2">
    <source>
        <dbReference type="EMBL" id="CAK9004445.1"/>
    </source>
</evidence>